<dbReference type="RefSeq" id="WP_184856719.1">
    <property type="nucleotide sequence ID" value="NZ_JACHLK010000003.1"/>
</dbReference>
<sequence length="258" mass="27785">MSNLQPALTPATPASTVRSFVDLRAFALDGRQGVTVASSAGDDPFLANRRILDWAPDGPVTAGVITLATGSGAVLALPADEFIIVHEGRFTLAQQGQRQSTTLTLEAGQSAVIPHGAAFTWTARGPVSLVFTRYSRSQLGSGTIVPIQQSPDLKPSGTPPVDLLTTAAPSCRNFTDYQSADGEFMCGTWDSTPYARRPLFYKHFELMYLLQGSVDFVDEAGSSATFSKGDVFLVEQGARCTWDSREQVAKVYVIYRPK</sequence>
<dbReference type="InterPro" id="IPR008579">
    <property type="entry name" value="UGlyAH_Cupin_dom"/>
</dbReference>
<evidence type="ECO:0000259" key="1">
    <source>
        <dbReference type="Pfam" id="PF05899"/>
    </source>
</evidence>
<keyword evidence="3" id="KW-1185">Reference proteome</keyword>
<protein>
    <submittedName>
        <fullName evidence="2">Putative cupin superfamily protein</fullName>
    </submittedName>
</protein>
<comment type="caution">
    <text evidence="2">The sequence shown here is derived from an EMBL/GenBank/DDBJ whole genome shotgun (WGS) entry which is preliminary data.</text>
</comment>
<dbReference type="InterPro" id="IPR011051">
    <property type="entry name" value="RmlC_Cupin_sf"/>
</dbReference>
<dbReference type="SUPFAM" id="SSF51182">
    <property type="entry name" value="RmlC-like cupins"/>
    <property type="match status" value="1"/>
</dbReference>
<proteinExistence type="predicted"/>
<dbReference type="InterPro" id="IPR014710">
    <property type="entry name" value="RmlC-like_jellyroll"/>
</dbReference>
<organism evidence="2 3">
    <name type="scientific">Acidovorax soli</name>
    <dbReference type="NCBI Taxonomy" id="592050"/>
    <lineage>
        <taxon>Bacteria</taxon>
        <taxon>Pseudomonadati</taxon>
        <taxon>Pseudomonadota</taxon>
        <taxon>Betaproteobacteria</taxon>
        <taxon>Burkholderiales</taxon>
        <taxon>Comamonadaceae</taxon>
        <taxon>Acidovorax</taxon>
    </lineage>
</organism>
<dbReference type="AlphaFoldDB" id="A0A7X0PCB8"/>
<dbReference type="PANTHER" id="PTHR40943:SF1">
    <property type="entry name" value="CYTOPLASMIC PROTEIN"/>
    <property type="match status" value="1"/>
</dbReference>
<feature type="domain" description="(S)-ureidoglycine aminohydrolase cupin" evidence="1">
    <location>
        <begin position="179"/>
        <end position="252"/>
    </location>
</feature>
<reference evidence="2 3" key="1">
    <citation type="submission" date="2020-08" db="EMBL/GenBank/DDBJ databases">
        <title>Functional genomics of gut bacteria from endangered species of beetles.</title>
        <authorList>
            <person name="Carlos-Shanley C."/>
        </authorList>
    </citation>
    <scope>NUCLEOTIDE SEQUENCE [LARGE SCALE GENOMIC DNA]</scope>
    <source>
        <strain evidence="2 3">S00198</strain>
    </source>
</reference>
<dbReference type="Gene3D" id="2.60.120.10">
    <property type="entry name" value="Jelly Rolls"/>
    <property type="match status" value="2"/>
</dbReference>
<dbReference type="CDD" id="cd02227">
    <property type="entry name" value="cupin_TM1112-like"/>
    <property type="match status" value="1"/>
</dbReference>
<dbReference type="PANTHER" id="PTHR40943">
    <property type="entry name" value="CYTOPLASMIC PROTEIN-RELATED"/>
    <property type="match status" value="1"/>
</dbReference>
<accession>A0A7X0PCB8</accession>
<gene>
    <name evidence="2" type="ORF">HNP48_001960</name>
</gene>
<dbReference type="EMBL" id="JACHLK010000003">
    <property type="protein sequence ID" value="MBB6559293.1"/>
    <property type="molecule type" value="Genomic_DNA"/>
</dbReference>
<evidence type="ECO:0000313" key="3">
    <source>
        <dbReference type="Proteomes" id="UP000575083"/>
    </source>
</evidence>
<evidence type="ECO:0000313" key="2">
    <source>
        <dbReference type="EMBL" id="MBB6559293.1"/>
    </source>
</evidence>
<name>A0A7X0PCB8_9BURK</name>
<dbReference type="Pfam" id="PF05899">
    <property type="entry name" value="Cupin_3"/>
    <property type="match status" value="1"/>
</dbReference>
<dbReference type="Proteomes" id="UP000575083">
    <property type="component" value="Unassembled WGS sequence"/>
</dbReference>